<evidence type="ECO:0000313" key="12">
    <source>
        <dbReference type="Proteomes" id="UP000006911"/>
    </source>
</evidence>
<keyword evidence="12" id="KW-1185">Reference proteome</keyword>
<dbReference type="GO" id="GO:0003917">
    <property type="term" value="F:DNA topoisomerase type I (single strand cut, ATP-independent) activity"/>
    <property type="evidence" value="ECO:0007669"/>
    <property type="project" value="UniProtKB-UniRule"/>
</dbReference>
<dbReference type="AlphaFoldDB" id="D5GIC5"/>
<evidence type="ECO:0000259" key="10">
    <source>
        <dbReference type="SMART" id="SM00435"/>
    </source>
</evidence>
<dbReference type="GO" id="GO:0009303">
    <property type="term" value="P:rRNA transcription"/>
    <property type="evidence" value="ECO:0007669"/>
    <property type="project" value="EnsemblFungi"/>
</dbReference>
<dbReference type="EC" id="5.6.2.1" evidence="7"/>
<keyword evidence="5 6" id="KW-0413">Isomerase</keyword>
<dbReference type="CDD" id="cd00659">
    <property type="entry name" value="Topo_IB_C"/>
    <property type="match status" value="1"/>
</dbReference>
<feature type="region of interest" description="Disordered" evidence="9">
    <location>
        <begin position="1"/>
        <end position="306"/>
    </location>
</feature>
<dbReference type="Gene3D" id="2.170.11.10">
    <property type="entry name" value="DNA Topoisomerase I, domain 2"/>
    <property type="match status" value="1"/>
</dbReference>
<feature type="compositionally biased region" description="Acidic residues" evidence="9">
    <location>
        <begin position="295"/>
        <end position="305"/>
    </location>
</feature>
<dbReference type="GO" id="GO:0006368">
    <property type="term" value="P:transcription elongation by RNA polymerase II"/>
    <property type="evidence" value="ECO:0007669"/>
    <property type="project" value="EnsemblFungi"/>
</dbReference>
<keyword evidence="8" id="KW-0175">Coiled coil</keyword>
<dbReference type="GO" id="GO:0000019">
    <property type="term" value="P:regulation of mitotic recombination"/>
    <property type="evidence" value="ECO:0007669"/>
    <property type="project" value="EnsemblFungi"/>
</dbReference>
<feature type="coiled-coil region" evidence="8">
    <location>
        <begin position="857"/>
        <end position="884"/>
    </location>
</feature>
<evidence type="ECO:0000256" key="3">
    <source>
        <dbReference type="ARBA" id="ARBA00023029"/>
    </source>
</evidence>
<dbReference type="CDD" id="cd03488">
    <property type="entry name" value="Topoisomer_IB_N_htopoI_like"/>
    <property type="match status" value="1"/>
</dbReference>
<keyword evidence="3 6" id="KW-0799">Topoisomerase</keyword>
<evidence type="ECO:0000256" key="4">
    <source>
        <dbReference type="ARBA" id="ARBA00023125"/>
    </source>
</evidence>
<comment type="catalytic activity">
    <reaction evidence="1 6 7">
        <text>ATP-independent breakage of single-stranded DNA, followed by passage and rejoining.</text>
        <dbReference type="EC" id="5.6.2.1"/>
    </reaction>
</comment>
<dbReference type="HOGENOM" id="CLU_009193_1_0_1"/>
<evidence type="ECO:0000256" key="9">
    <source>
        <dbReference type="SAM" id="MobiDB-lite"/>
    </source>
</evidence>
<dbReference type="KEGG" id="tml:GSTUM_00008425001"/>
<comment type="function">
    <text evidence="7">Releases the supercoiling and torsional tension of DNA introduced during the DNA replication and transcription by transiently cleaving and rejoining one strand of the DNA duplex. Introduces a single-strand break via transesterification at the specific target site 5'-[CT]CCTTp site in duplex DNA. The scissile phosphodiester is attacked by the catalytic tyrosine of the enzyme, resulting in the formation of a DNA-(3'-phosphotyrosyl)-enzyme intermediate and the expulsion of a 5'-OH DNA strand. The free DNA strand then undergoes passage around the unbroken strand thus removing DNA supercoils. Finally, in the religation step, the DNA 5'-OH attacks the covalent intermediate to expel the active-site tyrosine and restore the DNA phosphodiester backbone.</text>
</comment>
<evidence type="ECO:0000313" key="11">
    <source>
        <dbReference type="EMBL" id="CAZ84268.1"/>
    </source>
</evidence>
<dbReference type="GO" id="GO:0003677">
    <property type="term" value="F:DNA binding"/>
    <property type="evidence" value="ECO:0007669"/>
    <property type="project" value="UniProtKB-UniRule"/>
</dbReference>
<feature type="domain" description="DNA topoisomerase I eukaryotic-type" evidence="10">
    <location>
        <begin position="461"/>
        <end position="910"/>
    </location>
</feature>
<dbReference type="InterPro" id="IPR008336">
    <property type="entry name" value="TopoI_DNA-bd_euk"/>
</dbReference>
<dbReference type="GO" id="GO:0005694">
    <property type="term" value="C:chromosome"/>
    <property type="evidence" value="ECO:0007669"/>
    <property type="project" value="InterPro"/>
</dbReference>
<dbReference type="Proteomes" id="UP000006911">
    <property type="component" value="Unassembled WGS sequence"/>
</dbReference>
<dbReference type="OMA" id="HRWKEVK"/>
<sequence length="938" mass="105789">MSSSEDDRPLAAVRGARTNGTSSTVSADTNGTTPGPIPTNKNSKSVSSRLDKMANKSTNGVRPINAAGISLVNGSVEDSGDLRRGKRKGHQAPIKESSSSEDSDAPLNKRRRTSNGIRKENGFKQEDISSDDDDVPLAKKAAAKRRNMPLTTLVKREKKPPAPPGGGSSDSDIPLATAKLAKEKQRIEQKAAKPAKEMRAEENKATTAAGAKRKSAGNANTSELAKKAGKAPPKKTNGVKKEESSDDDVPLAKKRKGAAQKPIESTKKATGKKTKDIDTKPTAAKGKGKAKEETPAEADEEEEEEYKWWENQAETDGTQKWTTLMHNGVLFPPAYESLPKHVKMKYGGVEVTLPLEAEEVAGFFGAMLDTQHASNPTFAENFFKDFQAILKHVNILSFQKCDFKPMYDYFEEKKAEKKALGLAGRKALKAEKDKAEEKYLYCYLDGRKEKVGNFRVEPPGLFRGRGEHPKTGMVKARVQPEQVTINIGKEATVPAPPPGHSWADVIHDNTVTWLATWKENINGNIKYVMLAATSSLKGMSDFKKFEKARELKNHIDRIREDYTRDLKSELMADRQRATAMYLIDKLALRAGNEKSDDEADTVGCCSLRYEHITLEPPNVVVFDFLGKDSIRFYQKTPVIHQVFKNLKIFKKAPKTKGDMIFDRLDTTQLNKHLQNYMQGLSAKVFRTYNASWTMQEQLDEIPNEGAVHEKYAAYNLANKKVAILCNHQRTVSTTHETMMQKQEEKIKGLRYQKLRLKRMILSLEPTRKKKNPAFFKPDPEIDDEEWIKEHQFSLVEQEKERITKKFEKDNEKLQENGEKVLKDKELKERLQVIKDMEAEFKTENKTGKIEPKRGATVEKLEAQIQKMEERIKKQETEAQVREDNKTVALGTSKINYIDPRLTVMFCKKYGVPIEKIFAKTLRDKFKWAIESADGDWKF</sequence>
<dbReference type="GO" id="GO:0007097">
    <property type="term" value="P:nuclear migration"/>
    <property type="evidence" value="ECO:0007669"/>
    <property type="project" value="EnsemblFungi"/>
</dbReference>
<feature type="compositionally biased region" description="Basic and acidic residues" evidence="9">
    <location>
        <begin position="180"/>
        <end position="204"/>
    </location>
</feature>
<dbReference type="PRINTS" id="PR00416">
    <property type="entry name" value="EUTPISMRASEI"/>
</dbReference>
<dbReference type="GO" id="GO:0007076">
    <property type="term" value="P:mitotic chromosome condensation"/>
    <property type="evidence" value="ECO:0007669"/>
    <property type="project" value="EnsemblFungi"/>
</dbReference>
<dbReference type="RefSeq" id="XP_002840077.1">
    <property type="nucleotide sequence ID" value="XM_002840031.1"/>
</dbReference>
<name>D5GIC5_TUBMM</name>
<dbReference type="EMBL" id="FN430326">
    <property type="protein sequence ID" value="CAZ84268.1"/>
    <property type="molecule type" value="Genomic_DNA"/>
</dbReference>
<dbReference type="FunFam" id="1.10.132.10:FF:000003">
    <property type="entry name" value="DNA topoisomerase I"/>
    <property type="match status" value="1"/>
</dbReference>
<dbReference type="GO" id="GO:0006265">
    <property type="term" value="P:DNA topological change"/>
    <property type="evidence" value="ECO:0007669"/>
    <property type="project" value="UniProtKB-UniRule"/>
</dbReference>
<dbReference type="PROSITE" id="PS00176">
    <property type="entry name" value="TOPO_IB_1"/>
    <property type="match status" value="1"/>
</dbReference>
<evidence type="ECO:0000256" key="6">
    <source>
        <dbReference type="PROSITE-ProRule" id="PRU01382"/>
    </source>
</evidence>
<dbReference type="PANTHER" id="PTHR10290">
    <property type="entry name" value="DNA TOPOISOMERASE I"/>
    <property type="match status" value="1"/>
</dbReference>
<dbReference type="GO" id="GO:0006271">
    <property type="term" value="P:DNA strand elongation involved in DNA replication"/>
    <property type="evidence" value="ECO:0007669"/>
    <property type="project" value="EnsemblFungi"/>
</dbReference>
<dbReference type="eggNOG" id="KOG0981">
    <property type="taxonomic scope" value="Eukaryota"/>
</dbReference>
<organism evidence="11 12">
    <name type="scientific">Tuber melanosporum (strain Mel28)</name>
    <name type="common">Perigord black truffle</name>
    <dbReference type="NCBI Taxonomy" id="656061"/>
    <lineage>
        <taxon>Eukaryota</taxon>
        <taxon>Fungi</taxon>
        <taxon>Dikarya</taxon>
        <taxon>Ascomycota</taxon>
        <taxon>Pezizomycotina</taxon>
        <taxon>Pezizomycetes</taxon>
        <taxon>Pezizales</taxon>
        <taxon>Tuberaceae</taxon>
        <taxon>Tuber</taxon>
    </lineage>
</organism>
<dbReference type="Gene3D" id="1.10.10.41">
    <property type="entry name" value="Yeast DNA topoisomerase - domain 1"/>
    <property type="match status" value="1"/>
</dbReference>
<dbReference type="STRING" id="656061.D5GIC5"/>
<evidence type="ECO:0000256" key="2">
    <source>
        <dbReference type="ARBA" id="ARBA00006645"/>
    </source>
</evidence>
<dbReference type="GO" id="GO:0005730">
    <property type="term" value="C:nucleolus"/>
    <property type="evidence" value="ECO:0007669"/>
    <property type="project" value="EnsemblFungi"/>
</dbReference>
<feature type="compositionally biased region" description="Basic and acidic residues" evidence="9">
    <location>
        <begin position="117"/>
        <end position="127"/>
    </location>
</feature>
<gene>
    <name evidence="11" type="ORF">GSTUM_00008425001</name>
</gene>
<dbReference type="SUPFAM" id="SSF56349">
    <property type="entry name" value="DNA breaking-rejoining enzymes"/>
    <property type="match status" value="1"/>
</dbReference>
<dbReference type="Gene3D" id="1.10.132.10">
    <property type="match status" value="1"/>
</dbReference>
<dbReference type="InterPro" id="IPR011010">
    <property type="entry name" value="DNA_brk_join_enz"/>
</dbReference>
<dbReference type="InterPro" id="IPR013499">
    <property type="entry name" value="TopoI_euk"/>
</dbReference>
<dbReference type="InterPro" id="IPR051062">
    <property type="entry name" value="Topoisomerase_IB"/>
</dbReference>
<dbReference type="FunFam" id="3.90.15.10:FF:000002">
    <property type="entry name" value="DNA topoisomerase I"/>
    <property type="match status" value="1"/>
</dbReference>
<dbReference type="InterPro" id="IPR013034">
    <property type="entry name" value="DNA_topo_DNA_db_N_dom1"/>
</dbReference>
<dbReference type="GO" id="GO:0005739">
    <property type="term" value="C:mitochondrion"/>
    <property type="evidence" value="ECO:0007669"/>
    <property type="project" value="EnsemblFungi"/>
</dbReference>
<dbReference type="Pfam" id="PF14370">
    <property type="entry name" value="Topo_C_assoc"/>
    <property type="match status" value="1"/>
</dbReference>
<feature type="active site" description="O-(3'-phospho-DNA)-tyrosine intermediate" evidence="6">
    <location>
        <position position="896"/>
    </location>
</feature>
<dbReference type="InterPro" id="IPR025834">
    <property type="entry name" value="TopoI_C_dom"/>
</dbReference>
<dbReference type="SUPFAM" id="SSF56741">
    <property type="entry name" value="Eukaryotic DNA topoisomerase I, N-terminal DNA-binding fragment"/>
    <property type="match status" value="1"/>
</dbReference>
<evidence type="ECO:0000256" key="5">
    <source>
        <dbReference type="ARBA" id="ARBA00023235"/>
    </source>
</evidence>
<proteinExistence type="inferred from homology"/>
<dbReference type="FunFam" id="1.10.10.41:FF:000001">
    <property type="entry name" value="DNA topoisomerase I"/>
    <property type="match status" value="1"/>
</dbReference>
<evidence type="ECO:0000256" key="1">
    <source>
        <dbReference type="ARBA" id="ARBA00000213"/>
    </source>
</evidence>
<dbReference type="InParanoid" id="D5GIC5"/>
<dbReference type="GO" id="GO:0000183">
    <property type="term" value="P:rDNA heterochromatin formation"/>
    <property type="evidence" value="ECO:0007669"/>
    <property type="project" value="EnsemblFungi"/>
</dbReference>
<protein>
    <recommendedName>
        <fullName evidence="7">DNA topoisomerase I</fullName>
        <ecNumber evidence="7">5.6.2.1</ecNumber>
    </recommendedName>
    <alternativeName>
        <fullName evidence="7">DNA topoisomerase 1</fullName>
    </alternativeName>
</protein>
<dbReference type="InterPro" id="IPR018521">
    <property type="entry name" value="TopoIB_AS"/>
</dbReference>
<dbReference type="Gene3D" id="3.90.15.10">
    <property type="entry name" value="Topoisomerase I, Chain A, domain 3"/>
    <property type="match status" value="1"/>
</dbReference>
<evidence type="ECO:0000256" key="8">
    <source>
        <dbReference type="SAM" id="Coils"/>
    </source>
</evidence>
<dbReference type="InterPro" id="IPR013030">
    <property type="entry name" value="DNA_topo_DNA_db_N_dom2"/>
</dbReference>
<comment type="similarity">
    <text evidence="2 6 7">Belongs to the type IB topoisomerase family.</text>
</comment>
<dbReference type="PANTHER" id="PTHR10290:SF3">
    <property type="entry name" value="DNA TOPOISOMERASE 1"/>
    <property type="match status" value="1"/>
</dbReference>
<reference evidence="11 12" key="1">
    <citation type="journal article" date="2010" name="Nature">
        <title>Perigord black truffle genome uncovers evolutionary origins and mechanisms of symbiosis.</title>
        <authorList>
            <person name="Martin F."/>
            <person name="Kohler A."/>
            <person name="Murat C."/>
            <person name="Balestrini R."/>
            <person name="Coutinho P.M."/>
            <person name="Jaillon O."/>
            <person name="Montanini B."/>
            <person name="Morin E."/>
            <person name="Noel B."/>
            <person name="Percudani R."/>
            <person name="Porcel B."/>
            <person name="Rubini A."/>
            <person name="Amicucci A."/>
            <person name="Amselem J."/>
            <person name="Anthouard V."/>
            <person name="Arcioni S."/>
            <person name="Artiguenave F."/>
            <person name="Aury J.M."/>
            <person name="Ballario P."/>
            <person name="Bolchi A."/>
            <person name="Brenna A."/>
            <person name="Brun A."/>
            <person name="Buee M."/>
            <person name="Cantarel B."/>
            <person name="Chevalier G."/>
            <person name="Couloux A."/>
            <person name="Da Silva C."/>
            <person name="Denoeud F."/>
            <person name="Duplessis S."/>
            <person name="Ghignone S."/>
            <person name="Hilselberger B."/>
            <person name="Iotti M."/>
            <person name="Marcais B."/>
            <person name="Mello A."/>
            <person name="Miranda M."/>
            <person name="Pacioni G."/>
            <person name="Quesneville H."/>
            <person name="Riccioni C."/>
            <person name="Ruotolo R."/>
            <person name="Splivallo R."/>
            <person name="Stocchi V."/>
            <person name="Tisserant E."/>
            <person name="Viscomi A.R."/>
            <person name="Zambonelli A."/>
            <person name="Zampieri E."/>
            <person name="Henrissat B."/>
            <person name="Lebrun M.H."/>
            <person name="Paolocci F."/>
            <person name="Bonfante P."/>
            <person name="Ottonello S."/>
            <person name="Wincker P."/>
        </authorList>
    </citation>
    <scope>NUCLEOTIDE SEQUENCE [LARGE SCALE GENOMIC DNA]</scope>
    <source>
        <strain evidence="11 12">Mel28</strain>
    </source>
</reference>
<dbReference type="GO" id="GO:0006357">
    <property type="term" value="P:regulation of transcription by RNA polymerase II"/>
    <property type="evidence" value="ECO:0007669"/>
    <property type="project" value="EnsemblFungi"/>
</dbReference>
<dbReference type="Pfam" id="PF01028">
    <property type="entry name" value="Topoisom_I"/>
    <property type="match status" value="1"/>
</dbReference>
<dbReference type="SMART" id="SM00435">
    <property type="entry name" value="TOPEUc"/>
    <property type="match status" value="1"/>
</dbReference>
<keyword evidence="4 6" id="KW-0238">DNA-binding</keyword>
<dbReference type="InterPro" id="IPR014711">
    <property type="entry name" value="TopoI_cat_a-hlx-sub_euk"/>
</dbReference>
<dbReference type="InterPro" id="IPR036202">
    <property type="entry name" value="TopoI_DNA-bd_euk_N_sf"/>
</dbReference>
<dbReference type="InterPro" id="IPR013500">
    <property type="entry name" value="TopoI_cat_euk"/>
</dbReference>
<dbReference type="InterPro" id="IPR001631">
    <property type="entry name" value="TopoI"/>
</dbReference>
<dbReference type="FunCoup" id="D5GIC5">
    <property type="interactions" value="725"/>
</dbReference>
<feature type="compositionally biased region" description="Low complexity" evidence="9">
    <location>
        <begin position="29"/>
        <end position="40"/>
    </location>
</feature>
<feature type="compositionally biased region" description="Polar residues" evidence="9">
    <location>
        <begin position="18"/>
        <end position="28"/>
    </location>
</feature>
<dbReference type="FunFam" id="2.170.11.10:FF:000001">
    <property type="entry name" value="DNA topoisomerase I"/>
    <property type="match status" value="1"/>
</dbReference>
<dbReference type="GeneID" id="9184626"/>
<dbReference type="Pfam" id="PF02919">
    <property type="entry name" value="Topoisom_I_N"/>
    <property type="match status" value="1"/>
</dbReference>
<dbReference type="InterPro" id="IPR048045">
    <property type="entry name" value="Topoisomer_I_DNA-bd"/>
</dbReference>
<accession>D5GIC5</accession>
<dbReference type="InterPro" id="IPR014727">
    <property type="entry name" value="TopoI_cat_a/b-sub_euk"/>
</dbReference>
<dbReference type="PROSITE" id="PS52038">
    <property type="entry name" value="TOPO_IB_2"/>
    <property type="match status" value="1"/>
</dbReference>
<evidence type="ECO:0000256" key="7">
    <source>
        <dbReference type="RuleBase" id="RU365101"/>
    </source>
</evidence>